<keyword evidence="3" id="KW-1185">Reference proteome</keyword>
<name>A0A4U3LZW2_9ACTN</name>
<sequence length="213" mass="22534">MSWGYTGMKRFGIVAGAVSGVAALAGAAALVLSGAAPSNAATEQIRTVASSNSAASTPVRYKTRFFIRYSEGNHAMAVLPSTWRQVELGNWQTRFDDSANNRMIRFNVQYANVSTVTALNRKIAALKGTRGLHIVGTSTVGMNSTNHQGRMTVSTVVYTYKSGNTTRWVATRYVGQQGSKNAEVEISTAGSTADSKVLGAVINYATLSLALAG</sequence>
<reference evidence="2 3" key="1">
    <citation type="submission" date="2019-04" db="EMBL/GenBank/DDBJ databases">
        <title>Kribbella sp. NEAU-THZ 27 nov., a novel actinomycete isolated from soil.</title>
        <authorList>
            <person name="Duan L."/>
        </authorList>
    </citation>
    <scope>NUCLEOTIDE SEQUENCE [LARGE SCALE GENOMIC DNA]</scope>
    <source>
        <strain evidence="3">NEAU-THZ27</strain>
    </source>
</reference>
<dbReference type="AlphaFoldDB" id="A0A4U3LZW2"/>
<organism evidence="2 3">
    <name type="scientific">Kribbella jiaozuonensis</name>
    <dbReference type="NCBI Taxonomy" id="2575441"/>
    <lineage>
        <taxon>Bacteria</taxon>
        <taxon>Bacillati</taxon>
        <taxon>Actinomycetota</taxon>
        <taxon>Actinomycetes</taxon>
        <taxon>Propionibacteriales</taxon>
        <taxon>Kribbellaceae</taxon>
        <taxon>Kribbella</taxon>
    </lineage>
</organism>
<dbReference type="RefSeq" id="WP_137252631.1">
    <property type="nucleotide sequence ID" value="NZ_JBHSPQ010000004.1"/>
</dbReference>
<comment type="caution">
    <text evidence="2">The sequence shown here is derived from an EMBL/GenBank/DDBJ whole genome shotgun (WGS) entry which is preliminary data.</text>
</comment>
<evidence type="ECO:0000313" key="3">
    <source>
        <dbReference type="Proteomes" id="UP000305836"/>
    </source>
</evidence>
<feature type="chain" id="PRO_5020513073" evidence="1">
    <location>
        <begin position="41"/>
        <end position="213"/>
    </location>
</feature>
<accession>A0A4U3LZW2</accession>
<protein>
    <submittedName>
        <fullName evidence="2">Uncharacterized protein</fullName>
    </submittedName>
</protein>
<dbReference type="Proteomes" id="UP000305836">
    <property type="component" value="Unassembled WGS sequence"/>
</dbReference>
<proteinExistence type="predicted"/>
<dbReference type="OrthoDB" id="3820097at2"/>
<keyword evidence="1" id="KW-0732">Signal</keyword>
<evidence type="ECO:0000256" key="1">
    <source>
        <dbReference type="SAM" id="SignalP"/>
    </source>
</evidence>
<evidence type="ECO:0000313" key="2">
    <source>
        <dbReference type="EMBL" id="TKK81928.1"/>
    </source>
</evidence>
<dbReference type="EMBL" id="SZPZ01000001">
    <property type="protein sequence ID" value="TKK81928.1"/>
    <property type="molecule type" value="Genomic_DNA"/>
</dbReference>
<feature type="signal peptide" evidence="1">
    <location>
        <begin position="1"/>
        <end position="40"/>
    </location>
</feature>
<gene>
    <name evidence="2" type="ORF">FDA38_03645</name>
</gene>